<dbReference type="EMBL" id="ABEU02000012">
    <property type="protein sequence ID" value="PNR44406.1"/>
    <property type="molecule type" value="Genomic_DNA"/>
</dbReference>
<evidence type="ECO:0000313" key="3">
    <source>
        <dbReference type="Proteomes" id="UP000006727"/>
    </source>
</evidence>
<reference evidence="1 3" key="2">
    <citation type="journal article" date="2018" name="Plant J.">
        <title>The Physcomitrella patens chromosome-scale assembly reveals moss genome structure and evolution.</title>
        <authorList>
            <person name="Lang D."/>
            <person name="Ullrich K.K."/>
            <person name="Murat F."/>
            <person name="Fuchs J."/>
            <person name="Jenkins J."/>
            <person name="Haas F.B."/>
            <person name="Piednoel M."/>
            <person name="Gundlach H."/>
            <person name="Van Bel M."/>
            <person name="Meyberg R."/>
            <person name="Vives C."/>
            <person name="Morata J."/>
            <person name="Symeonidi A."/>
            <person name="Hiss M."/>
            <person name="Muchero W."/>
            <person name="Kamisugi Y."/>
            <person name="Saleh O."/>
            <person name="Blanc G."/>
            <person name="Decker E.L."/>
            <person name="van Gessel N."/>
            <person name="Grimwood J."/>
            <person name="Hayes R.D."/>
            <person name="Graham S.W."/>
            <person name="Gunter L.E."/>
            <person name="McDaniel S.F."/>
            <person name="Hoernstein S.N.W."/>
            <person name="Larsson A."/>
            <person name="Li F.W."/>
            <person name="Perroud P.F."/>
            <person name="Phillips J."/>
            <person name="Ranjan P."/>
            <person name="Rokshar D.S."/>
            <person name="Rothfels C.J."/>
            <person name="Schneider L."/>
            <person name="Shu S."/>
            <person name="Stevenson D.W."/>
            <person name="Thummler F."/>
            <person name="Tillich M."/>
            <person name="Villarreal Aguilar J.C."/>
            <person name="Widiez T."/>
            <person name="Wong G.K."/>
            <person name="Wymore A."/>
            <person name="Zhang Y."/>
            <person name="Zimmer A.D."/>
            <person name="Quatrano R.S."/>
            <person name="Mayer K.F.X."/>
            <person name="Goodstein D."/>
            <person name="Casacuberta J.M."/>
            <person name="Vandepoele K."/>
            <person name="Reski R."/>
            <person name="Cuming A.C."/>
            <person name="Tuskan G.A."/>
            <person name="Maumus F."/>
            <person name="Salse J."/>
            <person name="Schmutz J."/>
            <person name="Rensing S.A."/>
        </authorList>
    </citation>
    <scope>NUCLEOTIDE SEQUENCE [LARGE SCALE GENOMIC DNA]</scope>
    <source>
        <strain evidence="2 3">cv. Gransden 2004</strain>
    </source>
</reference>
<dbReference type="InParanoid" id="A0A2K1JSJ8"/>
<proteinExistence type="predicted"/>
<dbReference type="EnsemblPlants" id="Pp3c12_26240V3.1">
    <property type="protein sequence ID" value="Pp3c12_26240V3.1"/>
    <property type="gene ID" value="Pp3c12_26240"/>
</dbReference>
<accession>A0A2K1JSJ8</accession>
<dbReference type="Gramene" id="Pp3c12_26240V3.1">
    <property type="protein sequence ID" value="Pp3c12_26240V3.1"/>
    <property type="gene ID" value="Pp3c12_26240"/>
</dbReference>
<gene>
    <name evidence="1" type="ORF">PHYPA_016790</name>
</gene>
<dbReference type="PaxDb" id="3218-PP1S155_113V6.1"/>
<organism evidence="1">
    <name type="scientific">Physcomitrium patens</name>
    <name type="common">Spreading-leaved earth moss</name>
    <name type="synonym">Physcomitrella patens</name>
    <dbReference type="NCBI Taxonomy" id="3218"/>
    <lineage>
        <taxon>Eukaryota</taxon>
        <taxon>Viridiplantae</taxon>
        <taxon>Streptophyta</taxon>
        <taxon>Embryophyta</taxon>
        <taxon>Bryophyta</taxon>
        <taxon>Bryophytina</taxon>
        <taxon>Bryopsida</taxon>
        <taxon>Funariidae</taxon>
        <taxon>Funariales</taxon>
        <taxon>Funariaceae</taxon>
        <taxon>Physcomitrium</taxon>
    </lineage>
</organism>
<protein>
    <submittedName>
        <fullName evidence="1 2">Uncharacterized protein</fullName>
    </submittedName>
</protein>
<sequence length="60" mass="6701">MQTEDDQLKGNCGQATDMNGHNDAIAFRNQASVTVDIEFRRINCLHMTYLHLYNCTPAGG</sequence>
<reference evidence="2" key="3">
    <citation type="submission" date="2020-12" db="UniProtKB">
        <authorList>
            <consortium name="EnsemblPlants"/>
        </authorList>
    </citation>
    <scope>IDENTIFICATION</scope>
</reference>
<name>A0A2K1JSJ8_PHYPA</name>
<keyword evidence="3" id="KW-1185">Reference proteome</keyword>
<reference evidence="1 3" key="1">
    <citation type="journal article" date="2008" name="Science">
        <title>The Physcomitrella genome reveals evolutionary insights into the conquest of land by plants.</title>
        <authorList>
            <person name="Rensing S."/>
            <person name="Lang D."/>
            <person name="Zimmer A."/>
            <person name="Terry A."/>
            <person name="Salamov A."/>
            <person name="Shapiro H."/>
            <person name="Nishiyama T."/>
            <person name="Perroud P.-F."/>
            <person name="Lindquist E."/>
            <person name="Kamisugi Y."/>
            <person name="Tanahashi T."/>
            <person name="Sakakibara K."/>
            <person name="Fujita T."/>
            <person name="Oishi K."/>
            <person name="Shin-I T."/>
            <person name="Kuroki Y."/>
            <person name="Toyoda A."/>
            <person name="Suzuki Y."/>
            <person name="Hashimoto A."/>
            <person name="Yamaguchi K."/>
            <person name="Sugano A."/>
            <person name="Kohara Y."/>
            <person name="Fujiyama A."/>
            <person name="Anterola A."/>
            <person name="Aoki S."/>
            <person name="Ashton N."/>
            <person name="Barbazuk W.B."/>
            <person name="Barker E."/>
            <person name="Bennetzen J."/>
            <person name="Bezanilla M."/>
            <person name="Blankenship R."/>
            <person name="Cho S.H."/>
            <person name="Dutcher S."/>
            <person name="Estelle M."/>
            <person name="Fawcett J.A."/>
            <person name="Gundlach H."/>
            <person name="Hanada K."/>
            <person name="Heyl A."/>
            <person name="Hicks K.A."/>
            <person name="Hugh J."/>
            <person name="Lohr M."/>
            <person name="Mayer K."/>
            <person name="Melkozernov A."/>
            <person name="Murata T."/>
            <person name="Nelson D."/>
            <person name="Pils B."/>
            <person name="Prigge M."/>
            <person name="Reiss B."/>
            <person name="Renner T."/>
            <person name="Rombauts S."/>
            <person name="Rushton P."/>
            <person name="Sanderfoot A."/>
            <person name="Schween G."/>
            <person name="Shiu S.-H."/>
            <person name="Stueber K."/>
            <person name="Theodoulou F.L."/>
            <person name="Tu H."/>
            <person name="Van de Peer Y."/>
            <person name="Verrier P.J."/>
            <person name="Waters E."/>
            <person name="Wood A."/>
            <person name="Yang L."/>
            <person name="Cove D."/>
            <person name="Cuming A."/>
            <person name="Hasebe M."/>
            <person name="Lucas S."/>
            <person name="Mishler D.B."/>
            <person name="Reski R."/>
            <person name="Grigoriev I."/>
            <person name="Quatrano R.S."/>
            <person name="Boore J.L."/>
        </authorList>
    </citation>
    <scope>NUCLEOTIDE SEQUENCE [LARGE SCALE GENOMIC DNA]</scope>
    <source>
        <strain evidence="2 3">cv. Gransden 2004</strain>
    </source>
</reference>
<evidence type="ECO:0000313" key="1">
    <source>
        <dbReference type="EMBL" id="PNR44406.1"/>
    </source>
</evidence>
<evidence type="ECO:0000313" key="2">
    <source>
        <dbReference type="EnsemblPlants" id="Pp3c12_26240V3.1"/>
    </source>
</evidence>
<dbReference type="AlphaFoldDB" id="A0A2K1JSJ8"/>
<dbReference type="Proteomes" id="UP000006727">
    <property type="component" value="Chromosome 12"/>
</dbReference>